<evidence type="ECO:0000313" key="3">
    <source>
        <dbReference type="Proteomes" id="UP000320876"/>
    </source>
</evidence>
<dbReference type="NCBIfam" id="TIGR01764">
    <property type="entry name" value="excise"/>
    <property type="match status" value="1"/>
</dbReference>
<feature type="domain" description="Helix-turn-helix" evidence="1">
    <location>
        <begin position="7"/>
        <end position="55"/>
    </location>
</feature>
<dbReference type="AlphaFoldDB" id="A0A542DQR3"/>
<comment type="caution">
    <text evidence="2">The sequence shown here is derived from an EMBL/GenBank/DDBJ whole genome shotgun (WGS) entry which is preliminary data.</text>
</comment>
<gene>
    <name evidence="2" type="ORF">FB471_5273</name>
</gene>
<reference evidence="2 3" key="1">
    <citation type="submission" date="2019-06" db="EMBL/GenBank/DDBJ databases">
        <title>Sequencing the genomes of 1000 actinobacteria strains.</title>
        <authorList>
            <person name="Klenk H.-P."/>
        </authorList>
    </citation>
    <scope>NUCLEOTIDE SEQUENCE [LARGE SCALE GENOMIC DNA]</scope>
    <source>
        <strain evidence="2 3">DSM 45679</strain>
    </source>
</reference>
<dbReference type="EMBL" id="VFML01000001">
    <property type="protein sequence ID" value="TQJ05442.1"/>
    <property type="molecule type" value="Genomic_DNA"/>
</dbReference>
<protein>
    <submittedName>
        <fullName evidence="2">AlpA family transcriptional regulator</fullName>
    </submittedName>
</protein>
<dbReference type="Proteomes" id="UP000320876">
    <property type="component" value="Unassembled WGS sequence"/>
</dbReference>
<dbReference type="InterPro" id="IPR036388">
    <property type="entry name" value="WH-like_DNA-bd_sf"/>
</dbReference>
<accession>A0A542DQR3</accession>
<dbReference type="SUPFAM" id="SSF46955">
    <property type="entry name" value="Putative DNA-binding domain"/>
    <property type="match status" value="1"/>
</dbReference>
<keyword evidence="3" id="KW-1185">Reference proteome</keyword>
<evidence type="ECO:0000313" key="2">
    <source>
        <dbReference type="EMBL" id="TQJ05442.1"/>
    </source>
</evidence>
<name>A0A542DQR3_AMYCI</name>
<dbReference type="Gene3D" id="1.10.10.10">
    <property type="entry name" value="Winged helix-like DNA-binding domain superfamily/Winged helix DNA-binding domain"/>
    <property type="match status" value="1"/>
</dbReference>
<dbReference type="GO" id="GO:0003677">
    <property type="term" value="F:DNA binding"/>
    <property type="evidence" value="ECO:0007669"/>
    <property type="project" value="InterPro"/>
</dbReference>
<dbReference type="InterPro" id="IPR009061">
    <property type="entry name" value="DNA-bd_dom_put_sf"/>
</dbReference>
<proteinExistence type="predicted"/>
<organism evidence="2 3">
    <name type="scientific">Amycolatopsis cihanbeyliensis</name>
    <dbReference type="NCBI Taxonomy" id="1128664"/>
    <lineage>
        <taxon>Bacteria</taxon>
        <taxon>Bacillati</taxon>
        <taxon>Actinomycetota</taxon>
        <taxon>Actinomycetes</taxon>
        <taxon>Pseudonocardiales</taxon>
        <taxon>Pseudonocardiaceae</taxon>
        <taxon>Amycolatopsis</taxon>
    </lineage>
</organism>
<sequence length="58" mass="6745">MNHTLWTVDDVATYLGVPKNTLYQWRTKGYGPTGRRIGKHIRYRPQDVDAWVEQQGAV</sequence>
<dbReference type="InterPro" id="IPR010093">
    <property type="entry name" value="SinI_DNA-bd"/>
</dbReference>
<dbReference type="InterPro" id="IPR041657">
    <property type="entry name" value="HTH_17"/>
</dbReference>
<dbReference type="RefSeq" id="WP_142000963.1">
    <property type="nucleotide sequence ID" value="NZ_VFML01000001.1"/>
</dbReference>
<evidence type="ECO:0000259" key="1">
    <source>
        <dbReference type="Pfam" id="PF12728"/>
    </source>
</evidence>
<dbReference type="Pfam" id="PF12728">
    <property type="entry name" value="HTH_17"/>
    <property type="match status" value="1"/>
</dbReference>
<dbReference type="OrthoDB" id="5524782at2"/>